<feature type="compositionally biased region" description="Low complexity" evidence="1">
    <location>
        <begin position="459"/>
        <end position="470"/>
    </location>
</feature>
<dbReference type="RefSeq" id="WP_048421542.1">
    <property type="nucleotide sequence ID" value="NZ_JYNX01000094.1"/>
</dbReference>
<proteinExistence type="predicted"/>
<organism evidence="4 5">
    <name type="scientific">Mycolicibacterium chubuense</name>
    <name type="common">Mycobacterium chubuense</name>
    <dbReference type="NCBI Taxonomy" id="1800"/>
    <lineage>
        <taxon>Bacteria</taxon>
        <taxon>Bacillati</taxon>
        <taxon>Actinomycetota</taxon>
        <taxon>Actinomycetes</taxon>
        <taxon>Mycobacteriales</taxon>
        <taxon>Mycobacteriaceae</taxon>
        <taxon>Mycolicibacterium</taxon>
    </lineage>
</organism>
<evidence type="ECO:0000256" key="1">
    <source>
        <dbReference type="SAM" id="MobiDB-lite"/>
    </source>
</evidence>
<protein>
    <submittedName>
        <fullName evidence="4">ESX-1 secretion-associated protein EspB</fullName>
    </submittedName>
</protein>
<name>A0A0J6VBI3_MYCCU</name>
<feature type="compositionally biased region" description="Gly residues" evidence="1">
    <location>
        <begin position="422"/>
        <end position="440"/>
    </location>
</feature>
<dbReference type="InterPro" id="IPR041275">
    <property type="entry name" value="EspB_PE"/>
</dbReference>
<dbReference type="OrthoDB" id="4753912at2"/>
<evidence type="ECO:0000259" key="2">
    <source>
        <dbReference type="Pfam" id="PF18625"/>
    </source>
</evidence>
<feature type="domain" description="ESX-1 secretion-associated protein EspB PPE" evidence="3">
    <location>
        <begin position="137"/>
        <end position="292"/>
    </location>
</feature>
<dbReference type="SUPFAM" id="SSF140459">
    <property type="entry name" value="PE/PPE dimer-like"/>
    <property type="match status" value="1"/>
</dbReference>
<dbReference type="InterPro" id="IPR054056">
    <property type="entry name" value="EspB_PPE"/>
</dbReference>
<keyword evidence="5" id="KW-1185">Reference proteome</keyword>
<dbReference type="Gene3D" id="1.20.1260.20">
    <property type="entry name" value="PPE superfamily"/>
    <property type="match status" value="1"/>
</dbReference>
<feature type="region of interest" description="Disordered" evidence="1">
    <location>
        <begin position="283"/>
        <end position="541"/>
    </location>
</feature>
<evidence type="ECO:0000313" key="4">
    <source>
        <dbReference type="EMBL" id="KMO66913.1"/>
    </source>
</evidence>
<evidence type="ECO:0000259" key="3">
    <source>
        <dbReference type="Pfam" id="PF21856"/>
    </source>
</evidence>
<reference evidence="4 5" key="1">
    <citation type="journal article" date="2015" name="Genome Biol. Evol.">
        <title>Characterization of Three Mycobacterium spp. with Potential Use in Bioremediation by Genome Sequencing and Comparative Genomics.</title>
        <authorList>
            <person name="Das S."/>
            <person name="Pettersson B.M."/>
            <person name="Behra P.R."/>
            <person name="Ramesh M."/>
            <person name="Dasgupta S."/>
            <person name="Bhattacharya A."/>
            <person name="Kirsebom L.A."/>
        </authorList>
    </citation>
    <scope>NUCLEOTIDE SEQUENCE [LARGE SCALE GENOMIC DNA]</scope>
    <source>
        <strain evidence="4 5">DSM 44219</strain>
    </source>
</reference>
<feature type="compositionally biased region" description="Low complexity" evidence="1">
    <location>
        <begin position="351"/>
        <end position="371"/>
    </location>
</feature>
<feature type="compositionally biased region" description="Gly residues" evidence="1">
    <location>
        <begin position="471"/>
        <end position="486"/>
    </location>
</feature>
<feature type="compositionally biased region" description="Gly residues" evidence="1">
    <location>
        <begin position="372"/>
        <end position="408"/>
    </location>
</feature>
<dbReference type="Pfam" id="PF18625">
    <property type="entry name" value="EspB_PE"/>
    <property type="match status" value="1"/>
</dbReference>
<accession>A0A0J6VBI3</accession>
<dbReference type="AlphaFoldDB" id="A0A0J6VBI3"/>
<comment type="caution">
    <text evidence="4">The sequence shown here is derived from an EMBL/GenBank/DDBJ whole genome shotgun (WGS) entry which is preliminary data.</text>
</comment>
<dbReference type="InterPro" id="IPR038332">
    <property type="entry name" value="PPE_sf"/>
</dbReference>
<feature type="compositionally biased region" description="Basic and acidic residues" evidence="1">
    <location>
        <begin position="304"/>
        <end position="317"/>
    </location>
</feature>
<feature type="compositionally biased region" description="Basic and acidic residues" evidence="1">
    <location>
        <begin position="532"/>
        <end position="541"/>
    </location>
</feature>
<dbReference type="PATRIC" id="fig|1800.3.peg.5733"/>
<evidence type="ECO:0000313" key="5">
    <source>
        <dbReference type="Proteomes" id="UP000036176"/>
    </source>
</evidence>
<feature type="compositionally biased region" description="Gly residues" evidence="1">
    <location>
        <begin position="319"/>
        <end position="336"/>
    </location>
</feature>
<dbReference type="EMBL" id="JYNX01000094">
    <property type="protein sequence ID" value="KMO66913.1"/>
    <property type="molecule type" value="Genomic_DNA"/>
</dbReference>
<sequence>MSGDEVQVDPADLTGKAAQIRGLSWSSQTAQPALISPDALVISSVAITNLAANAESLWAYQEFGRLEGERLAQTLDNVAAAYAQVDQQSGEDIGSTFDTPAGAPSGTVFPKGVDLPAPPHPPKMPIPKGQLLSEQGFMDPQSAQTALDAGDDGASLRSAAAMWRTNAQSLAASAEKFEVNSLNWEGQAADAAYAKFNSYREWLVSLSGSWNQLADEADALVTAHSTAKSDHRPIAQRYHELQQQVVENPIGSPAWSDAMTQIAQLQTKSEDVRNTYANQAQTKAIEAEDPPAPVLSGIPVTAQDHQRARPYRPDERAGQGAGGGAGQQSPGGGSGGAPQQAPVSPMSAADQGGQAAQQAAQAAQQAGEQAGQQGGGSPGGGQPGGGQQGGSPGGGMPGTGMPGTGKGGPKLPSDPRLHPAAAGGGGAGSGGSGGGGGGIPGSPLQPAVSAETVAPTPYAASAGPTAAAGTAGSGGVAGAAGGGMGGMAPMHGAHGGGSGEKKRNPQLSQDEELYVEERPHTEPVIGLQPRRRGSDGTRKDS</sequence>
<feature type="domain" description="ESX-1 secretion-associated protein EspB PE" evidence="2">
    <location>
        <begin position="12"/>
        <end position="88"/>
    </location>
</feature>
<dbReference type="Pfam" id="PF21856">
    <property type="entry name" value="EspB_PPE"/>
    <property type="match status" value="1"/>
</dbReference>
<gene>
    <name evidence="4" type="primary">espB</name>
    <name evidence="4" type="ORF">MCHUDSM44219_05688</name>
</gene>
<dbReference type="Proteomes" id="UP000036176">
    <property type="component" value="Unassembled WGS sequence"/>
</dbReference>